<evidence type="ECO:0000256" key="4">
    <source>
        <dbReference type="ARBA" id="ARBA00022989"/>
    </source>
</evidence>
<feature type="transmembrane region" description="Helical" evidence="7">
    <location>
        <begin position="1169"/>
        <end position="1191"/>
    </location>
</feature>
<dbReference type="PROSITE" id="PS50112">
    <property type="entry name" value="PAS"/>
    <property type="match status" value="1"/>
</dbReference>
<dbReference type="Proteomes" id="UP001470230">
    <property type="component" value="Unassembled WGS sequence"/>
</dbReference>
<evidence type="ECO:0000259" key="8">
    <source>
        <dbReference type="PROSITE" id="PS50112"/>
    </source>
</evidence>
<dbReference type="InterPro" id="IPR001054">
    <property type="entry name" value="A/G_cyclase"/>
</dbReference>
<feature type="transmembrane region" description="Helical" evidence="7">
    <location>
        <begin position="950"/>
        <end position="971"/>
    </location>
</feature>
<dbReference type="PANTHER" id="PTHR11920">
    <property type="entry name" value="GUANYLYL CYCLASE"/>
    <property type="match status" value="1"/>
</dbReference>
<feature type="transmembrane region" description="Helical" evidence="7">
    <location>
        <begin position="86"/>
        <end position="105"/>
    </location>
</feature>
<feature type="domain" description="Guanylate cyclase" evidence="9">
    <location>
        <begin position="1414"/>
        <end position="1546"/>
    </location>
</feature>
<evidence type="ECO:0000259" key="9">
    <source>
        <dbReference type="PROSITE" id="PS50125"/>
    </source>
</evidence>
<feature type="transmembrane region" description="Helical" evidence="7">
    <location>
        <begin position="281"/>
        <end position="301"/>
    </location>
</feature>
<reference evidence="10 11" key="1">
    <citation type="submission" date="2024-04" db="EMBL/GenBank/DDBJ databases">
        <title>Tritrichomonas musculus Genome.</title>
        <authorList>
            <person name="Alves-Ferreira E."/>
            <person name="Grigg M."/>
            <person name="Lorenzi H."/>
            <person name="Galac M."/>
        </authorList>
    </citation>
    <scope>NUCLEOTIDE SEQUENCE [LARGE SCALE GENOMIC DNA]</scope>
    <source>
        <strain evidence="10 11">EAF2021</strain>
    </source>
</reference>
<feature type="transmembrane region" description="Helical" evidence="7">
    <location>
        <begin position="991"/>
        <end position="1010"/>
    </location>
</feature>
<gene>
    <name evidence="10" type="ORF">M9Y10_001925</name>
</gene>
<accession>A0ABR2L8C9</accession>
<organism evidence="10 11">
    <name type="scientific">Tritrichomonas musculus</name>
    <dbReference type="NCBI Taxonomy" id="1915356"/>
    <lineage>
        <taxon>Eukaryota</taxon>
        <taxon>Metamonada</taxon>
        <taxon>Parabasalia</taxon>
        <taxon>Tritrichomonadida</taxon>
        <taxon>Tritrichomonadidae</taxon>
        <taxon>Tritrichomonas</taxon>
    </lineage>
</organism>
<feature type="transmembrane region" description="Helical" evidence="7">
    <location>
        <begin position="111"/>
        <end position="136"/>
    </location>
</feature>
<evidence type="ECO:0000256" key="5">
    <source>
        <dbReference type="ARBA" id="ARBA00023136"/>
    </source>
</evidence>
<dbReference type="EMBL" id="JAPFFF010000001">
    <property type="protein sequence ID" value="KAK8899609.1"/>
    <property type="molecule type" value="Genomic_DNA"/>
</dbReference>
<dbReference type="Pfam" id="PF00211">
    <property type="entry name" value="Guanylate_cyc"/>
    <property type="match status" value="1"/>
</dbReference>
<dbReference type="InterPro" id="IPR029787">
    <property type="entry name" value="Nucleotide_cyclase"/>
</dbReference>
<comment type="caution">
    <text evidence="10">The sequence shown here is derived from an EMBL/GenBank/DDBJ whole genome shotgun (WGS) entry which is preliminary data.</text>
</comment>
<dbReference type="PROSITE" id="PS50125">
    <property type="entry name" value="GUANYLATE_CYCLASE_2"/>
    <property type="match status" value="1"/>
</dbReference>
<dbReference type="PANTHER" id="PTHR11920:SF335">
    <property type="entry name" value="GUANYLATE CYCLASE"/>
    <property type="match status" value="1"/>
</dbReference>
<dbReference type="InterPro" id="IPR050401">
    <property type="entry name" value="Cyclic_nucleotide_synthase"/>
</dbReference>
<evidence type="ECO:0000256" key="3">
    <source>
        <dbReference type="ARBA" id="ARBA00022741"/>
    </source>
</evidence>
<feature type="transmembrane region" description="Helical" evidence="7">
    <location>
        <begin position="250"/>
        <end position="269"/>
    </location>
</feature>
<dbReference type="CDD" id="cd07302">
    <property type="entry name" value="CHD"/>
    <property type="match status" value="1"/>
</dbReference>
<evidence type="ECO:0000256" key="1">
    <source>
        <dbReference type="ARBA" id="ARBA00004370"/>
    </source>
</evidence>
<feature type="transmembrane region" description="Helical" evidence="7">
    <location>
        <begin position="854"/>
        <end position="876"/>
    </location>
</feature>
<feature type="transmembrane region" description="Helical" evidence="7">
    <location>
        <begin position="226"/>
        <end position="244"/>
    </location>
</feature>
<dbReference type="SMART" id="SM00044">
    <property type="entry name" value="CYCc"/>
    <property type="match status" value="1"/>
</dbReference>
<keyword evidence="5 7" id="KW-0472">Membrane</keyword>
<protein>
    <recommendedName>
        <fullName evidence="12">Adenylate and Guanylate cyclase catalytic domain containing protein</fullName>
    </recommendedName>
</protein>
<evidence type="ECO:0000256" key="2">
    <source>
        <dbReference type="ARBA" id="ARBA00022692"/>
    </source>
</evidence>
<dbReference type="Gene3D" id="3.30.450.20">
    <property type="entry name" value="PAS domain"/>
    <property type="match status" value="1"/>
</dbReference>
<feature type="transmembrane region" description="Helical" evidence="7">
    <location>
        <begin position="631"/>
        <end position="654"/>
    </location>
</feature>
<dbReference type="SUPFAM" id="SSF55785">
    <property type="entry name" value="PYP-like sensor domain (PAS domain)"/>
    <property type="match status" value="1"/>
</dbReference>
<dbReference type="Gene3D" id="3.30.70.1230">
    <property type="entry name" value="Nucleotide cyclase"/>
    <property type="match status" value="1"/>
</dbReference>
<comment type="subcellular location">
    <subcellularLocation>
        <location evidence="1">Membrane</location>
    </subcellularLocation>
</comment>
<feature type="transmembrane region" description="Helical" evidence="7">
    <location>
        <begin position="181"/>
        <end position="205"/>
    </location>
</feature>
<keyword evidence="3" id="KW-0547">Nucleotide-binding</keyword>
<evidence type="ECO:0008006" key="12">
    <source>
        <dbReference type="Google" id="ProtNLM"/>
    </source>
</evidence>
<feature type="transmembrane region" description="Helical" evidence="7">
    <location>
        <begin position="307"/>
        <end position="326"/>
    </location>
</feature>
<evidence type="ECO:0000256" key="6">
    <source>
        <dbReference type="ARBA" id="ARBA00023239"/>
    </source>
</evidence>
<evidence type="ECO:0000313" key="10">
    <source>
        <dbReference type="EMBL" id="KAK8899609.1"/>
    </source>
</evidence>
<evidence type="ECO:0000313" key="11">
    <source>
        <dbReference type="Proteomes" id="UP001470230"/>
    </source>
</evidence>
<proteinExistence type="predicted"/>
<dbReference type="SUPFAM" id="SSF55073">
    <property type="entry name" value="Nucleotide cyclase"/>
    <property type="match status" value="1"/>
</dbReference>
<keyword evidence="2 7" id="KW-0812">Transmembrane</keyword>
<feature type="domain" description="PAS" evidence="8">
    <location>
        <begin position="1238"/>
        <end position="1309"/>
    </location>
</feature>
<dbReference type="InterPro" id="IPR035965">
    <property type="entry name" value="PAS-like_dom_sf"/>
</dbReference>
<sequence>MKKSTENNSENDSTAEMTHHQKYQGLIKRSVLKDFRDNLFRYFDYIYTMAPSYHFLTDIFRLVIFVQQCIMAFFPFDQVLWPRNKLLGRIFNVCSVISVICPTSVNSITHFIVTFVIYALLLLFYIFFFSNLYIFLKMSKVQSVFVSAITIHLNVLQPYLINMISSHIGRDVHYIIENDERVLHIVNLILGFIFLSFLVVFQSFLVSPSLTFRPQVTHIMYSKFSLLYNHSYILIFFLTTLGGMRSSLTGLIMSIITIFPTVFLIYMSFKQHLWANIRSMYMSQAFSIIFLAFVIVLPILSYENIDGSEVIILVFLVLVSILFFALEKVYQKVMAKTVELINQVSDDESLIDTLSYTKIIALLRYGFDNGHPLCHTWKLFELALKKYPYDYGIVLMYARYAAIYSTESNALHIVTQSLKHMKHGSLELKYVLFQVRSLLQHRERGLSKSLKKTLCKIQDKTEKCRGLMRYTWECVIRGNVVELENLSIQLKRNEEEILREYNQLCLVYPNNPYVASAFSTYLQDIMCNEKEANEKHKVYLLLRSGAWTRTERSYYFAIRHISTLPTEEQHSAIARPEKSHVSDSHSYASSVSGIAAIGDFNDTEDELKTQRRYIESMVNSVKLPTTRYGPILIIFSLCIVMPIIIIPELIVTYLKMKVDEKSLNILKSSALINLYMSHVVYYTFQYVLSALNYSSPFIDKWDTIFKSKELNHIFDDKKTYNLLIPDQEALLNNVENLRVVLNYFNDELPQFASSGYFNEPLNYIFNSKFYTRSYVEISNYSYMNASLEHIVTYTQGTAIQIATKSNVEELLDTTGFWAILKNSPEFYKQYDSFDLIMIKSLQKMMDGHTKNTEIMVICSTIPGFIIVVCLVFFLTYQMEIEKRQLFKSFKAIPKAAVSSIVQQLNAQSGKENQTNDNVLTASNAQEENALRLLSTSVDHGFGWLGRSWKIIVVFAIFSIVSILSIVFLIITPKVHNDDLIQLAPLYHEITSVHNLFMIILISLYRNSLYYTGDLSKIKNYVPFPYDKYPDEYENLRNISDEFISKVSESSHILRFGSKEMRSNGITIVGDSLINILSNHKKQDYIIPQEDIAVLELCSYDIGIEFVNRMFSIMVINLQDLGYYYPTHKKFSLATVWLLDSSFEQYVLPSFTALDKAVNNRCTTYRSSEFMIPLIVFVAVMIICGMIVIPFYQRIGETAQWTLKLLLFCDPNAVLQSKVILKILSNDFSRNETDETEEKSNFYESIVSHLLDGVIFMSNDLIIRSANNSVTNVIGKDPHKIIGMSLKDLFTSPQGQEASLRSFYQAVDGMMNCMRSPSIEAEVEAMKNNEPVTLLLSMTAISATGEVQIKPVNSEGLAILVLSMKDMTSTVVARTLLKEENAKNENLLGMILPPIIVKQLQKGETNICFSVQSASIVFMDIVSFTPWCGANKAAYIMSTLNKLFLYFDTALKKLDKMTKIKCIGDCYMCAGGIFDEVNQPAEHARQAITFGLEAIKCVERVNVELHETLRIRVGCNTGGPIVAGVLGIEKPTFDILGPDINLGAMMEHHGVPMNVHIPQHVYDLGVYNYFVTKERGDVDVKGKMYHTYVVTGYANSNN</sequence>
<keyword evidence="4 7" id="KW-1133">Transmembrane helix</keyword>
<feature type="transmembrane region" description="Helical" evidence="7">
    <location>
        <begin position="143"/>
        <end position="161"/>
    </location>
</feature>
<dbReference type="InterPro" id="IPR000014">
    <property type="entry name" value="PAS"/>
</dbReference>
<name>A0ABR2L8C9_9EUKA</name>
<evidence type="ECO:0000256" key="7">
    <source>
        <dbReference type="SAM" id="Phobius"/>
    </source>
</evidence>
<feature type="transmembrane region" description="Helical" evidence="7">
    <location>
        <begin position="53"/>
        <end position="74"/>
    </location>
</feature>
<keyword evidence="6" id="KW-0456">Lyase</keyword>
<keyword evidence="11" id="KW-1185">Reference proteome</keyword>